<proteinExistence type="predicted"/>
<sequence>MSSDRASKARKREAVLFMTGQEPSSLLPQAAAQPQESATVIILLGLMGGKGAWSGTASIGKKPIVLLLSSNLL</sequence>
<reference evidence="2" key="1">
    <citation type="submission" date="2014-08" db="EMBL/GenBank/DDBJ databases">
        <authorList>
            <person name="Edwards T."/>
        </authorList>
    </citation>
    <scope>NUCLEOTIDE SEQUENCE [LARGE SCALE GENOMIC DNA]</scope>
</reference>
<dbReference type="Proteomes" id="UP000182888">
    <property type="component" value="Unassembled WGS sequence"/>
</dbReference>
<accession>A0A0K2W6U5</accession>
<evidence type="ECO:0000313" key="2">
    <source>
        <dbReference type="Proteomes" id="UP000182888"/>
    </source>
</evidence>
<organism evidence="1 2">
    <name type="scientific">Mesorhizobium plurifarium</name>
    <dbReference type="NCBI Taxonomy" id="69974"/>
    <lineage>
        <taxon>Bacteria</taxon>
        <taxon>Pseudomonadati</taxon>
        <taxon>Pseudomonadota</taxon>
        <taxon>Alphaproteobacteria</taxon>
        <taxon>Hyphomicrobiales</taxon>
        <taxon>Phyllobacteriaceae</taxon>
        <taxon>Mesorhizobium</taxon>
    </lineage>
</organism>
<protein>
    <submittedName>
        <fullName evidence="1">Uncharacterized protein</fullName>
    </submittedName>
</protein>
<dbReference type="AlphaFoldDB" id="A0A0K2W6U5"/>
<name>A0A0K2W6U5_MESPL</name>
<gene>
    <name evidence="1" type="ORF">MPL1032_60114</name>
</gene>
<evidence type="ECO:0000313" key="1">
    <source>
        <dbReference type="EMBL" id="CDX62568.1"/>
    </source>
</evidence>
<dbReference type="EMBL" id="CCND01000049">
    <property type="protein sequence ID" value="CDX62568.1"/>
    <property type="molecule type" value="Genomic_DNA"/>
</dbReference>